<dbReference type="Proteomes" id="UP001237737">
    <property type="component" value="Unassembled WGS sequence"/>
</dbReference>
<dbReference type="InterPro" id="IPR008640">
    <property type="entry name" value="Adhesin_Head_dom"/>
</dbReference>
<dbReference type="SUPFAM" id="SSF54523">
    <property type="entry name" value="Pili subunits"/>
    <property type="match status" value="1"/>
</dbReference>
<evidence type="ECO:0000259" key="12">
    <source>
        <dbReference type="Pfam" id="PF05658"/>
    </source>
</evidence>
<name>A0ABT9T0V6_9GAMM</name>
<proteinExistence type="inferred from homology"/>
<dbReference type="InterPro" id="IPR005594">
    <property type="entry name" value="YadA_C"/>
</dbReference>
<protein>
    <recommendedName>
        <fullName evidence="16">Trimeric autotransporter adhesin</fullName>
    </recommendedName>
</protein>
<dbReference type="Pfam" id="PF05662">
    <property type="entry name" value="YadA_stalk"/>
    <property type="match status" value="2"/>
</dbReference>
<evidence type="ECO:0000256" key="1">
    <source>
        <dbReference type="ARBA" id="ARBA00004241"/>
    </source>
</evidence>
<keyword evidence="10" id="KW-0998">Cell outer membrane</keyword>
<dbReference type="Pfam" id="PF03895">
    <property type="entry name" value="YadA_anchor"/>
    <property type="match status" value="1"/>
</dbReference>
<evidence type="ECO:0000256" key="3">
    <source>
        <dbReference type="ARBA" id="ARBA00005848"/>
    </source>
</evidence>
<feature type="domain" description="Trimeric autotransporter adhesin YadA-like head" evidence="12">
    <location>
        <begin position="143"/>
        <end position="165"/>
    </location>
</feature>
<keyword evidence="5" id="KW-1134">Transmembrane beta strand</keyword>
<accession>A0ABT9T0V6</accession>
<dbReference type="Gene3D" id="1.20.5.170">
    <property type="match status" value="1"/>
</dbReference>
<evidence type="ECO:0000256" key="10">
    <source>
        <dbReference type="ARBA" id="ARBA00023237"/>
    </source>
</evidence>
<dbReference type="InterPro" id="IPR008635">
    <property type="entry name" value="Coiled_stalk_dom"/>
</dbReference>
<reference evidence="14 15" key="1">
    <citation type="submission" date="2023-07" db="EMBL/GenBank/DDBJ databases">
        <title>Sorghum-associated microbial communities from plants grown in Nebraska, USA.</title>
        <authorList>
            <person name="Schachtman D."/>
        </authorList>
    </citation>
    <scope>NUCLEOTIDE SEQUENCE [LARGE SCALE GENOMIC DNA]</scope>
    <source>
        <strain evidence="14 15">CC60</strain>
    </source>
</reference>
<dbReference type="SUPFAM" id="SSF101967">
    <property type="entry name" value="Adhesin YadA, collagen-binding domain"/>
    <property type="match status" value="2"/>
</dbReference>
<feature type="domain" description="Trimeric autotransporter adhesin YadA-like head" evidence="12">
    <location>
        <begin position="168"/>
        <end position="192"/>
    </location>
</feature>
<dbReference type="CDD" id="cd12820">
    <property type="entry name" value="LbR_YadA-like"/>
    <property type="match status" value="1"/>
</dbReference>
<feature type="domain" description="Trimeric autotransporter adhesin YadA-like head" evidence="12">
    <location>
        <begin position="77"/>
        <end position="102"/>
    </location>
</feature>
<evidence type="ECO:0000259" key="13">
    <source>
        <dbReference type="Pfam" id="PF05662"/>
    </source>
</evidence>
<evidence type="ECO:0000259" key="11">
    <source>
        <dbReference type="Pfam" id="PF03895"/>
    </source>
</evidence>
<comment type="similarity">
    <text evidence="3">Belongs to the autotransporter-2 (AT-2) (TC 1.B.40) family.</text>
</comment>
<feature type="domain" description="Trimeric autotransporter adhesin YadA-like C-terminal membrane anchor" evidence="11">
    <location>
        <begin position="453"/>
        <end position="502"/>
    </location>
</feature>
<keyword evidence="4" id="KW-0813">Transport</keyword>
<sequence>MTGLTGVAIGAKASATGDSGVAIGGRAVDANGNPLVTDANGDPAPGASASGTGATAIGASANAVGQSSTALGIGSAATGDAATALGGAATANGARSLAAGFHASVTADDGLALGSDAQTVATNGIAIGSGAQAGVPFSGVDATNAIALGFRSAAMGAQSVALGAAAIASGEHSVALGTDSFADRDASVSVGNAIFGLKRQITNVADGTDDTDAATVGQVRQVFATGVQQAAGFASFLGGGSIVGMDGVVQPPSYLIQGNTYHDVGSALSTLDGAVSHALDGVRTLQGQGGSGAIAVDGAAGGRQASVPVGSGGVAVGSDSVVSAASSVALGQGSVADRANTVSVGTVSNTRQITSVGAGALATDAANTGQVDQALATARSYADAGDQNTLDQARSYTDSKLGNLVSRGDFDNYRRQVSDQFQQVNKRLDQVGAMGTAMAQMAFSTQGVADENRLGFGAGAYGGRSAFAVGYSRQLTRHANVTFGGAVSGSETSAGVGVGMGW</sequence>
<keyword evidence="9" id="KW-0472">Membrane</keyword>
<feature type="domain" description="Trimeric autotransporter adhesin YadA-like stalk" evidence="13">
    <location>
        <begin position="200"/>
        <end position="218"/>
    </location>
</feature>
<dbReference type="InterPro" id="IPR011049">
    <property type="entry name" value="Serralysin-like_metalloprot_C"/>
</dbReference>
<evidence type="ECO:0008006" key="16">
    <source>
        <dbReference type="Google" id="ProtNLM"/>
    </source>
</evidence>
<comment type="caution">
    <text evidence="14">The sequence shown here is derived from an EMBL/GenBank/DDBJ whole genome shotgun (WGS) entry which is preliminary data.</text>
</comment>
<dbReference type="EMBL" id="JAUSSK010000004">
    <property type="protein sequence ID" value="MDQ0010877.1"/>
    <property type="molecule type" value="Genomic_DNA"/>
</dbReference>
<organism evidence="14 15">
    <name type="scientific">Luteibacter jiangsuensis</name>
    <dbReference type="NCBI Taxonomy" id="637577"/>
    <lineage>
        <taxon>Bacteria</taxon>
        <taxon>Pseudomonadati</taxon>
        <taxon>Pseudomonadota</taxon>
        <taxon>Gammaproteobacteria</taxon>
        <taxon>Lysobacterales</taxon>
        <taxon>Rhodanobacteraceae</taxon>
        <taxon>Luteibacter</taxon>
    </lineage>
</organism>
<evidence type="ECO:0000256" key="6">
    <source>
        <dbReference type="ARBA" id="ARBA00022692"/>
    </source>
</evidence>
<dbReference type="InterPro" id="IPR045584">
    <property type="entry name" value="Pilin-like"/>
</dbReference>
<comment type="subcellular location">
    <subcellularLocation>
        <location evidence="2">Cell outer membrane</location>
    </subcellularLocation>
    <subcellularLocation>
        <location evidence="1">Cell surface</location>
    </subcellularLocation>
</comment>
<feature type="domain" description="Trimeric autotransporter adhesin YadA-like head" evidence="12">
    <location>
        <begin position="49"/>
        <end position="75"/>
    </location>
</feature>
<gene>
    <name evidence="14" type="ORF">J2T07_003083</name>
</gene>
<feature type="domain" description="Trimeric autotransporter adhesin YadA-like head" evidence="12">
    <location>
        <begin position="310"/>
        <end position="334"/>
    </location>
</feature>
<feature type="domain" description="Trimeric autotransporter adhesin YadA-like stalk" evidence="13">
    <location>
        <begin position="352"/>
        <end position="389"/>
    </location>
</feature>
<evidence type="ECO:0000256" key="7">
    <source>
        <dbReference type="ARBA" id="ARBA00022729"/>
    </source>
</evidence>
<evidence type="ECO:0000256" key="9">
    <source>
        <dbReference type="ARBA" id="ARBA00023136"/>
    </source>
</evidence>
<evidence type="ECO:0000313" key="14">
    <source>
        <dbReference type="EMBL" id="MDQ0010877.1"/>
    </source>
</evidence>
<dbReference type="Gene3D" id="3.30.1300.30">
    <property type="entry name" value="GSPII I/J protein-like"/>
    <property type="match status" value="1"/>
</dbReference>
<evidence type="ECO:0000256" key="8">
    <source>
        <dbReference type="ARBA" id="ARBA00022927"/>
    </source>
</evidence>
<dbReference type="Pfam" id="PF05658">
    <property type="entry name" value="YadA_head"/>
    <property type="match status" value="7"/>
</dbReference>
<evidence type="ECO:0000313" key="15">
    <source>
        <dbReference type="Proteomes" id="UP001237737"/>
    </source>
</evidence>
<dbReference type="Gene3D" id="2.150.10.10">
    <property type="entry name" value="Serralysin-like metalloprotease, C-terminal"/>
    <property type="match status" value="1"/>
</dbReference>
<evidence type="ECO:0000256" key="5">
    <source>
        <dbReference type="ARBA" id="ARBA00022452"/>
    </source>
</evidence>
<keyword evidence="6" id="KW-0812">Transmembrane</keyword>
<evidence type="ECO:0000256" key="4">
    <source>
        <dbReference type="ARBA" id="ARBA00022448"/>
    </source>
</evidence>
<keyword evidence="8" id="KW-0653">Protein transport</keyword>
<keyword evidence="7" id="KW-0732">Signal</keyword>
<dbReference type="Gene3D" id="2.60.40.4050">
    <property type="match status" value="1"/>
</dbReference>
<feature type="domain" description="Trimeric autotransporter adhesin YadA-like head" evidence="12">
    <location>
        <begin position="106"/>
        <end position="131"/>
    </location>
</feature>
<evidence type="ECO:0000256" key="2">
    <source>
        <dbReference type="ARBA" id="ARBA00004442"/>
    </source>
</evidence>
<keyword evidence="15" id="KW-1185">Reference proteome</keyword>
<dbReference type="RefSeq" id="WP_306850970.1">
    <property type="nucleotide sequence ID" value="NZ_JAUSSK010000004.1"/>
</dbReference>
<feature type="domain" description="Trimeric autotransporter adhesin YadA-like head" evidence="12">
    <location>
        <begin position="2"/>
        <end position="27"/>
    </location>
</feature>